<evidence type="ECO:0000313" key="5">
    <source>
        <dbReference type="Proteomes" id="UP000186895"/>
    </source>
</evidence>
<proteinExistence type="inferred from homology"/>
<evidence type="ECO:0000259" key="3">
    <source>
        <dbReference type="PROSITE" id="PS51087"/>
    </source>
</evidence>
<organism evidence="4 5">
    <name type="scientific">Marinobacterium stanieri</name>
    <dbReference type="NCBI Taxonomy" id="49186"/>
    <lineage>
        <taxon>Bacteria</taxon>
        <taxon>Pseudomonadati</taxon>
        <taxon>Pseudomonadota</taxon>
        <taxon>Gammaproteobacteria</taxon>
        <taxon>Oceanospirillales</taxon>
        <taxon>Oceanospirillaceae</taxon>
        <taxon>Marinobacterium</taxon>
    </lineage>
</organism>
<protein>
    <recommendedName>
        <fullName evidence="1 2">Protein ApaG</fullName>
    </recommendedName>
</protein>
<feature type="domain" description="ApaG" evidence="3">
    <location>
        <begin position="4"/>
        <end position="128"/>
    </location>
</feature>
<keyword evidence="5" id="KW-1185">Reference proteome</keyword>
<dbReference type="InterPro" id="IPR050718">
    <property type="entry name" value="ApaG-like"/>
</dbReference>
<name>A0A1N6PC49_9GAMM</name>
<dbReference type="PANTHER" id="PTHR47191">
    <property type="entry name" value="OS05G0170800 PROTEIN"/>
    <property type="match status" value="1"/>
</dbReference>
<dbReference type="InterPro" id="IPR023065">
    <property type="entry name" value="Uncharacterised_ApaG"/>
</dbReference>
<dbReference type="InterPro" id="IPR036767">
    <property type="entry name" value="ApaG_sf"/>
</dbReference>
<dbReference type="SUPFAM" id="SSF110069">
    <property type="entry name" value="ApaG-like"/>
    <property type="match status" value="1"/>
</dbReference>
<dbReference type="InterPro" id="IPR007474">
    <property type="entry name" value="ApaG_domain"/>
</dbReference>
<accession>A0A1N6PC49</accession>
<dbReference type="PANTHER" id="PTHR47191:SF2">
    <property type="entry name" value="OS05G0170800 PROTEIN"/>
    <property type="match status" value="1"/>
</dbReference>
<dbReference type="Proteomes" id="UP000186895">
    <property type="component" value="Unassembled WGS sequence"/>
</dbReference>
<gene>
    <name evidence="2" type="primary">apaG</name>
    <name evidence="4" type="ORF">SAMN05421647_101928</name>
</gene>
<reference evidence="5" key="1">
    <citation type="submission" date="2017-01" db="EMBL/GenBank/DDBJ databases">
        <authorList>
            <person name="Varghese N."/>
            <person name="Submissions S."/>
        </authorList>
    </citation>
    <scope>NUCLEOTIDE SEQUENCE [LARGE SCALE GENOMIC DNA]</scope>
    <source>
        <strain evidence="5">DSM 7027</strain>
    </source>
</reference>
<evidence type="ECO:0000313" key="4">
    <source>
        <dbReference type="EMBL" id="SIQ01847.1"/>
    </source>
</evidence>
<dbReference type="EMBL" id="FTMN01000001">
    <property type="protein sequence ID" value="SIQ01847.1"/>
    <property type="molecule type" value="Genomic_DNA"/>
</dbReference>
<dbReference type="eggNOG" id="COG2967">
    <property type="taxonomic scope" value="Bacteria"/>
</dbReference>
<evidence type="ECO:0000256" key="1">
    <source>
        <dbReference type="ARBA" id="ARBA00017693"/>
    </source>
</evidence>
<dbReference type="Pfam" id="PF04379">
    <property type="entry name" value="DUF525"/>
    <property type="match status" value="1"/>
</dbReference>
<dbReference type="RefSeq" id="WP_010322895.1">
    <property type="nucleotide sequence ID" value="NZ_FTMN01000001.1"/>
</dbReference>
<dbReference type="HAMAP" id="MF_00791">
    <property type="entry name" value="ApaG"/>
    <property type="match status" value="1"/>
</dbReference>
<evidence type="ECO:0000256" key="2">
    <source>
        <dbReference type="HAMAP-Rule" id="MF_00791"/>
    </source>
</evidence>
<dbReference type="AlphaFoldDB" id="A0A1N6PC49"/>
<sequence length="128" mass="14337">MDSTEFSRNIEIDVATAYLPEQSEPEAHRFVFSYRIKITNHNAESVQLLSRKWRITDGNEHVQEVQGEGVVGEKPVIEPGQSYEYTSGTVLATEVGSMEGSYQMTTTDELEFEAPISPFTLAQPNALH</sequence>
<dbReference type="STRING" id="49186.SAMN05421647_101928"/>
<dbReference type="PROSITE" id="PS51087">
    <property type="entry name" value="APAG"/>
    <property type="match status" value="1"/>
</dbReference>
<dbReference type="Gene3D" id="2.60.40.1470">
    <property type="entry name" value="ApaG domain"/>
    <property type="match status" value="1"/>
</dbReference>
<dbReference type="NCBIfam" id="NF003967">
    <property type="entry name" value="PRK05461.1"/>
    <property type="match status" value="1"/>
</dbReference>